<name>A0A0C2WRL2_AMAMK</name>
<accession>A0A0C2WRL2</accession>
<evidence type="ECO:0000313" key="1">
    <source>
        <dbReference type="EMBL" id="KIL64307.1"/>
    </source>
</evidence>
<dbReference type="InterPro" id="IPR021848">
    <property type="entry name" value="HODM_asu-like"/>
</dbReference>
<sequence>MVSDLLIPGTLLVLVLFFTKVKFGQTAVRILQRWISGRVIDWSDYAQLSGFPLPRPLPDFQVDAAKPRPYRPFRWEYHQTMSLMALEPDWWLELESTYRERIVQRRGLHEKLGTAILEALPGSEEACQELMQIVIQFLCARYPNQFMLDVKTGVFHNRILDIKCDVREVDPLVFLLDNVPEDFLVVMPDKITGLYHLRAAVSCSAVGWRLREKMGRPLHEIHGPVPFYREKMQFSMDRFFSKMPCNKPIQRGSWSLEIGQPLYLQPGDEEWSHRDAQLSSLKIEEIFLRVDWQTLRRLPKSQAIIFNFKGVFTPVTSFRNEPYIPRLVLKILREAKEPFLEYKSTRHVAHKLIPALEQWTLEQEEKGWVPKDWKERTLNEDPFFPNWESQWDHSIGA</sequence>
<gene>
    <name evidence="1" type="ORF">M378DRAFT_78395</name>
</gene>
<dbReference type="OrthoDB" id="5043642at2759"/>
<dbReference type="HOGENOM" id="CLU_025462_3_0_1"/>
<evidence type="ECO:0000313" key="2">
    <source>
        <dbReference type="Proteomes" id="UP000054549"/>
    </source>
</evidence>
<dbReference type="InParanoid" id="A0A0C2WRL2"/>
<dbReference type="STRING" id="946122.A0A0C2WRL2"/>
<proteinExistence type="predicted"/>
<dbReference type="EMBL" id="KN818250">
    <property type="protein sequence ID" value="KIL64307.1"/>
    <property type="molecule type" value="Genomic_DNA"/>
</dbReference>
<dbReference type="AlphaFoldDB" id="A0A0C2WRL2"/>
<dbReference type="Proteomes" id="UP000054549">
    <property type="component" value="Unassembled WGS sequence"/>
</dbReference>
<protein>
    <submittedName>
        <fullName evidence="1">Uncharacterized protein</fullName>
    </submittedName>
</protein>
<organism evidence="1 2">
    <name type="scientific">Amanita muscaria (strain Koide BX008)</name>
    <dbReference type="NCBI Taxonomy" id="946122"/>
    <lineage>
        <taxon>Eukaryota</taxon>
        <taxon>Fungi</taxon>
        <taxon>Dikarya</taxon>
        <taxon>Basidiomycota</taxon>
        <taxon>Agaricomycotina</taxon>
        <taxon>Agaricomycetes</taxon>
        <taxon>Agaricomycetidae</taxon>
        <taxon>Agaricales</taxon>
        <taxon>Pluteineae</taxon>
        <taxon>Amanitaceae</taxon>
        <taxon>Amanita</taxon>
    </lineage>
</organism>
<keyword evidence="2" id="KW-1185">Reference proteome</keyword>
<reference evidence="1 2" key="1">
    <citation type="submission" date="2014-04" db="EMBL/GenBank/DDBJ databases">
        <title>Evolutionary Origins and Diversification of the Mycorrhizal Mutualists.</title>
        <authorList>
            <consortium name="DOE Joint Genome Institute"/>
            <consortium name="Mycorrhizal Genomics Consortium"/>
            <person name="Kohler A."/>
            <person name="Kuo A."/>
            <person name="Nagy L.G."/>
            <person name="Floudas D."/>
            <person name="Copeland A."/>
            <person name="Barry K.W."/>
            <person name="Cichocki N."/>
            <person name="Veneault-Fourrey C."/>
            <person name="LaButti K."/>
            <person name="Lindquist E.A."/>
            <person name="Lipzen A."/>
            <person name="Lundell T."/>
            <person name="Morin E."/>
            <person name="Murat C."/>
            <person name="Riley R."/>
            <person name="Ohm R."/>
            <person name="Sun H."/>
            <person name="Tunlid A."/>
            <person name="Henrissat B."/>
            <person name="Grigoriev I.V."/>
            <person name="Hibbett D.S."/>
            <person name="Martin F."/>
        </authorList>
    </citation>
    <scope>NUCLEOTIDE SEQUENCE [LARGE SCALE GENOMIC DNA]</scope>
    <source>
        <strain evidence="1 2">Koide BX008</strain>
    </source>
</reference>
<dbReference type="Pfam" id="PF11927">
    <property type="entry name" value="HODM_asu-like"/>
    <property type="match status" value="1"/>
</dbReference>